<dbReference type="AlphaFoldDB" id="A0A1Y5IAA7"/>
<sequence>MVVDVEDERGVDGTARACALGLRARGVRLVVARSPAMAAMAAGAAGEMTVEEFMKSMVTPDETPEPSASELWGNAWANIFAERGDGCRFHNYAERGCEKDKAGETCAHGHAACMYCDGDSHRAFTCETLIEHARAARVIASSALRAAATKTKSLGELHRERIRSRASASGAASKRRPYLYVMGGRNRGLTVGVVERYDVLENKWERAPTLVEPRGSHGACAVGSTLYVVSGGGCKSNLTSMETLDTSSDGEASWTMHDNVVKPRHAMGSAATRDGKVYTVGGWFNGSEALGQCDVYDCDTKMWSKRAELNYARRLHGVCATDDGCVFVFGGTVFTGCDSSTAERYDPVEDKWTEIARLPFPACATACAVGSDCFVFTWGTQAKERRSGGFYRYDPKADIYEPLGTLPLAQWFGFAVCAHQNVIYVIGGIVDGRWTGRSFAYHISERAWEEIAPMAYPRRRTAAAVVEI</sequence>
<protein>
    <recommendedName>
        <fullName evidence="2">Kelch-type beta propeller</fullName>
    </recommendedName>
</protein>
<accession>A0A1Y5IAA7</accession>
<dbReference type="PANTHER" id="PTHR46375">
    <property type="entry name" value="KELCH REPEAT AND BTB DOMAIN-CONTAINING PROTEIN 13-RELATED"/>
    <property type="match status" value="1"/>
</dbReference>
<evidence type="ECO:0008006" key="2">
    <source>
        <dbReference type="Google" id="ProtNLM"/>
    </source>
</evidence>
<reference evidence="1" key="1">
    <citation type="submission" date="2017-04" db="EMBL/GenBank/DDBJ databases">
        <title>Population genomics of picophytoplankton unveils novel chromosome hypervariability.</title>
        <authorList>
            <consortium name="DOE Joint Genome Institute"/>
            <person name="Blanc-Mathieu R."/>
            <person name="Krasovec M."/>
            <person name="Hebrard M."/>
            <person name="Yau S."/>
            <person name="Desgranges E."/>
            <person name="Martin J."/>
            <person name="Schackwitz W."/>
            <person name="Kuo A."/>
            <person name="Salin G."/>
            <person name="Donnadieu C."/>
            <person name="Desdevises Y."/>
            <person name="Sanchez-Ferandin S."/>
            <person name="Moreau H."/>
            <person name="Rivals E."/>
            <person name="Grigoriev I.V."/>
            <person name="Grimsley N."/>
            <person name="Eyre-Walker A."/>
            <person name="Piganeau G."/>
        </authorList>
    </citation>
    <scope>NUCLEOTIDE SEQUENCE [LARGE SCALE GENOMIC DNA]</scope>
    <source>
        <strain evidence="1">RCC 1115</strain>
    </source>
</reference>
<dbReference type="Pfam" id="PF24681">
    <property type="entry name" value="Kelch_KLHDC2_KLHL20_DRC7"/>
    <property type="match status" value="1"/>
</dbReference>
<dbReference type="SMART" id="SM00612">
    <property type="entry name" value="Kelch"/>
    <property type="match status" value="4"/>
</dbReference>
<dbReference type="eggNOG" id="KOG4441">
    <property type="taxonomic scope" value="Eukaryota"/>
</dbReference>
<gene>
    <name evidence="1" type="ORF">BE221DRAFT_194267</name>
</gene>
<dbReference type="EMBL" id="KZ155826">
    <property type="protein sequence ID" value="OUS44092.1"/>
    <property type="molecule type" value="Genomic_DNA"/>
</dbReference>
<proteinExistence type="predicted"/>
<dbReference type="PANTHER" id="PTHR46375:SF3">
    <property type="entry name" value="KELCH REPEAT AND BTB DOMAIN-CONTAINING PROTEIN 13"/>
    <property type="match status" value="1"/>
</dbReference>
<name>A0A1Y5IAA7_OSTTA</name>
<dbReference type="InterPro" id="IPR052392">
    <property type="entry name" value="Kelch-BTB_domain-containing"/>
</dbReference>
<evidence type="ECO:0000313" key="1">
    <source>
        <dbReference type="EMBL" id="OUS44092.1"/>
    </source>
</evidence>
<dbReference type="SUPFAM" id="SSF117281">
    <property type="entry name" value="Kelch motif"/>
    <property type="match status" value="1"/>
</dbReference>
<dbReference type="InterPro" id="IPR006652">
    <property type="entry name" value="Kelch_1"/>
</dbReference>
<dbReference type="Gene3D" id="2.120.10.80">
    <property type="entry name" value="Kelch-type beta propeller"/>
    <property type="match status" value="2"/>
</dbReference>
<dbReference type="Proteomes" id="UP000195557">
    <property type="component" value="Unassembled WGS sequence"/>
</dbReference>
<organism evidence="1">
    <name type="scientific">Ostreococcus tauri</name>
    <name type="common">Marine green alga</name>
    <dbReference type="NCBI Taxonomy" id="70448"/>
    <lineage>
        <taxon>Eukaryota</taxon>
        <taxon>Viridiplantae</taxon>
        <taxon>Chlorophyta</taxon>
        <taxon>Mamiellophyceae</taxon>
        <taxon>Mamiellales</taxon>
        <taxon>Bathycoccaceae</taxon>
        <taxon>Ostreococcus</taxon>
    </lineage>
</organism>
<dbReference type="InterPro" id="IPR015915">
    <property type="entry name" value="Kelch-typ_b-propeller"/>
</dbReference>
<dbReference type="Pfam" id="PF01344">
    <property type="entry name" value="Kelch_1"/>
    <property type="match status" value="1"/>
</dbReference>